<evidence type="ECO:0000256" key="1">
    <source>
        <dbReference type="SAM" id="MobiDB-lite"/>
    </source>
</evidence>
<sequence>MTVPTSEIATNRSRAVLCTIAIESASSRTNVSAQYNNKTRSTDTSGSVIVIAKNRSANIANTSQARHPIIAAPAPSQSTSRSLPASRTVSTVRVGYSRITAGQPPLYPSVHLRDRRQALEDHSSGTLPGHRSTRDQEPARRPTPINTKSSHLLGMAPAAAWVY</sequence>
<keyword evidence="3" id="KW-1185">Reference proteome</keyword>
<name>A0AAD9IBP6_9PEZI</name>
<dbReference type="AlphaFoldDB" id="A0AAD9IBP6"/>
<comment type="caution">
    <text evidence="2">The sequence shown here is derived from an EMBL/GenBank/DDBJ whole genome shotgun (WGS) entry which is preliminary data.</text>
</comment>
<evidence type="ECO:0000313" key="2">
    <source>
        <dbReference type="EMBL" id="KAK2073942.1"/>
    </source>
</evidence>
<accession>A0AAD9IBP6</accession>
<protein>
    <submittedName>
        <fullName evidence="2">Uncharacterized protein</fullName>
    </submittedName>
</protein>
<organism evidence="2 3">
    <name type="scientific">Phyllachora maydis</name>
    <dbReference type="NCBI Taxonomy" id="1825666"/>
    <lineage>
        <taxon>Eukaryota</taxon>
        <taxon>Fungi</taxon>
        <taxon>Dikarya</taxon>
        <taxon>Ascomycota</taxon>
        <taxon>Pezizomycotina</taxon>
        <taxon>Sordariomycetes</taxon>
        <taxon>Sordariomycetidae</taxon>
        <taxon>Phyllachorales</taxon>
        <taxon>Phyllachoraceae</taxon>
        <taxon>Phyllachora</taxon>
    </lineage>
</organism>
<dbReference type="EMBL" id="JAQQPM010000007">
    <property type="protein sequence ID" value="KAK2073942.1"/>
    <property type="molecule type" value="Genomic_DNA"/>
</dbReference>
<proteinExistence type="predicted"/>
<feature type="region of interest" description="Disordered" evidence="1">
    <location>
        <begin position="120"/>
        <end position="150"/>
    </location>
</feature>
<gene>
    <name evidence="2" type="ORF">P8C59_008181</name>
</gene>
<reference evidence="2" key="1">
    <citation type="journal article" date="2023" name="Mol. Plant Microbe Interact.">
        <title>Elucidating the Obligate Nature and Biological Capacity of an Invasive Fungal Corn Pathogen.</title>
        <authorList>
            <person name="MacCready J.S."/>
            <person name="Roggenkamp E.M."/>
            <person name="Gdanetz K."/>
            <person name="Chilvers M.I."/>
        </authorList>
    </citation>
    <scope>NUCLEOTIDE SEQUENCE</scope>
    <source>
        <strain evidence="2">PM02</strain>
    </source>
</reference>
<dbReference type="Proteomes" id="UP001217918">
    <property type="component" value="Unassembled WGS sequence"/>
</dbReference>
<evidence type="ECO:0000313" key="3">
    <source>
        <dbReference type="Proteomes" id="UP001217918"/>
    </source>
</evidence>